<reference evidence="5 6" key="1">
    <citation type="submission" date="2020-04" db="EMBL/GenBank/DDBJ databases">
        <title>Paenibacillus algicola sp. nov., a novel marine bacterium producing alginate lyase.</title>
        <authorList>
            <person name="Huang H."/>
        </authorList>
    </citation>
    <scope>NUCLEOTIDE SEQUENCE [LARGE SCALE GENOMIC DNA]</scope>
    <source>
        <strain evidence="5 6">L7-75</strain>
    </source>
</reference>
<dbReference type="InterPro" id="IPR015424">
    <property type="entry name" value="PyrdxlP-dep_Trfase"/>
</dbReference>
<dbReference type="CDD" id="cd00609">
    <property type="entry name" value="AAT_like"/>
    <property type="match status" value="1"/>
</dbReference>
<keyword evidence="3 5" id="KW-0808">Transferase</keyword>
<sequence length="403" mass="44555">MINNKQTPSWRSHRLDRLGSSIFAEIAGWKQEALEHGKTLIDLSIGSPDQAPALEIREALSRMVLREDQYAYPSSQGTPAFRQAATAWLKHRFGVTADPDHEMLALMGSQDGLAHLAQAVCNPGDIVMVPDPGYPIYAGSLELAGVEPWLLPLREEHEFLPDFTEIPDDIWKRTKFMLVNFPGNPIAVQADITFFKNLIELAKKHGVLIVHDLAYSEMGFDDYRPISILQVPGALETAVEFHSFSKSFHMAGCRVGFLAGNREAVSALRDLKSNIDYGVFEPIQHAAIAALQRAMSCENKRGVAQMYERRRDVFVEALRTAGWSVPSPKATMFIWARLPEASGQSSPCWNSKTFARELLIQTGVAVVPGDAFGSQGEGFVRMALVKDEETLAEAAARIGEFLA</sequence>
<dbReference type="InterPro" id="IPR015421">
    <property type="entry name" value="PyrdxlP-dep_Trfase_major"/>
</dbReference>
<evidence type="ECO:0000313" key="6">
    <source>
        <dbReference type="Proteomes" id="UP000565468"/>
    </source>
</evidence>
<dbReference type="Proteomes" id="UP000565468">
    <property type="component" value="Unassembled WGS sequence"/>
</dbReference>
<dbReference type="PANTHER" id="PTHR42832:SF3">
    <property type="entry name" value="L-GLUTAMINE--4-(METHYLSULFANYL)-2-OXOBUTANOATE AMINOTRANSFERASE"/>
    <property type="match status" value="1"/>
</dbReference>
<dbReference type="GO" id="GO:0030170">
    <property type="term" value="F:pyridoxal phosphate binding"/>
    <property type="evidence" value="ECO:0007669"/>
    <property type="project" value="InterPro"/>
</dbReference>
<comment type="caution">
    <text evidence="5">The sequence shown here is derived from an EMBL/GenBank/DDBJ whole genome shotgun (WGS) entry which is preliminary data.</text>
</comment>
<evidence type="ECO:0000313" key="5">
    <source>
        <dbReference type="EMBL" id="NMO96800.1"/>
    </source>
</evidence>
<keyword evidence="6" id="KW-1185">Reference proteome</keyword>
<comment type="cofactor">
    <cofactor evidence="1">
        <name>pyridoxal 5'-phosphate</name>
        <dbReference type="ChEBI" id="CHEBI:597326"/>
    </cofactor>
</comment>
<evidence type="ECO:0000256" key="3">
    <source>
        <dbReference type="ARBA" id="ARBA00022679"/>
    </source>
</evidence>
<dbReference type="RefSeq" id="WP_169505633.1">
    <property type="nucleotide sequence ID" value="NZ_JABBPN010000012.1"/>
</dbReference>
<protein>
    <submittedName>
        <fullName evidence="5">Aminotransferase class I/II-fold pyridoxal phosphate-dependent enzyme</fullName>
    </submittedName>
</protein>
<dbReference type="InterPro" id="IPR015422">
    <property type="entry name" value="PyrdxlP-dep_Trfase_small"/>
</dbReference>
<evidence type="ECO:0000259" key="4">
    <source>
        <dbReference type="Pfam" id="PF00155"/>
    </source>
</evidence>
<dbReference type="SUPFAM" id="SSF53383">
    <property type="entry name" value="PLP-dependent transferases"/>
    <property type="match status" value="1"/>
</dbReference>
<dbReference type="PANTHER" id="PTHR42832">
    <property type="entry name" value="AMINO ACID AMINOTRANSFERASE"/>
    <property type="match status" value="1"/>
</dbReference>
<dbReference type="Gene3D" id="3.90.1150.10">
    <property type="entry name" value="Aspartate Aminotransferase, domain 1"/>
    <property type="match status" value="1"/>
</dbReference>
<dbReference type="AlphaFoldDB" id="A0A848M9G4"/>
<name>A0A848M9G4_PAELE</name>
<dbReference type="Gene3D" id="3.40.640.10">
    <property type="entry name" value="Type I PLP-dependent aspartate aminotransferase-like (Major domain)"/>
    <property type="match status" value="1"/>
</dbReference>
<evidence type="ECO:0000256" key="1">
    <source>
        <dbReference type="ARBA" id="ARBA00001933"/>
    </source>
</evidence>
<accession>A0A848M9G4</accession>
<dbReference type="EMBL" id="JABBPN010000012">
    <property type="protein sequence ID" value="NMO96800.1"/>
    <property type="molecule type" value="Genomic_DNA"/>
</dbReference>
<dbReference type="InterPro" id="IPR050881">
    <property type="entry name" value="LL-DAP_aminotransferase"/>
</dbReference>
<gene>
    <name evidence="5" type="ORF">HII30_13625</name>
</gene>
<dbReference type="GO" id="GO:0008483">
    <property type="term" value="F:transaminase activity"/>
    <property type="evidence" value="ECO:0007669"/>
    <property type="project" value="UniProtKB-KW"/>
</dbReference>
<organism evidence="5 6">
    <name type="scientific">Paenibacillus lemnae</name>
    <dbReference type="NCBI Taxonomy" id="1330551"/>
    <lineage>
        <taxon>Bacteria</taxon>
        <taxon>Bacillati</taxon>
        <taxon>Bacillota</taxon>
        <taxon>Bacilli</taxon>
        <taxon>Bacillales</taxon>
        <taxon>Paenibacillaceae</taxon>
        <taxon>Paenibacillus</taxon>
    </lineage>
</organism>
<keyword evidence="2 5" id="KW-0032">Aminotransferase</keyword>
<dbReference type="InterPro" id="IPR004839">
    <property type="entry name" value="Aminotransferase_I/II_large"/>
</dbReference>
<evidence type="ECO:0000256" key="2">
    <source>
        <dbReference type="ARBA" id="ARBA00022576"/>
    </source>
</evidence>
<proteinExistence type="predicted"/>
<feature type="domain" description="Aminotransferase class I/classII large" evidence="4">
    <location>
        <begin position="39"/>
        <end position="398"/>
    </location>
</feature>
<dbReference type="Pfam" id="PF00155">
    <property type="entry name" value="Aminotran_1_2"/>
    <property type="match status" value="1"/>
</dbReference>